<keyword evidence="1" id="KW-0812">Transmembrane</keyword>
<protein>
    <submittedName>
        <fullName evidence="2">Uncharacterized protein</fullName>
    </submittedName>
</protein>
<dbReference type="RefSeq" id="WP_256411053.1">
    <property type="nucleotide sequence ID" value="NZ_JANHDM010000003.1"/>
</dbReference>
<feature type="transmembrane region" description="Helical" evidence="1">
    <location>
        <begin position="25"/>
        <end position="43"/>
    </location>
</feature>
<accession>A0ABD5R166</accession>
<organism evidence="2 3">
    <name type="scientific">Halorubrum rubrum</name>
    <dbReference type="NCBI Taxonomy" id="1126240"/>
    <lineage>
        <taxon>Archaea</taxon>
        <taxon>Methanobacteriati</taxon>
        <taxon>Methanobacteriota</taxon>
        <taxon>Stenosarchaea group</taxon>
        <taxon>Halobacteria</taxon>
        <taxon>Halobacteriales</taxon>
        <taxon>Haloferacaceae</taxon>
        <taxon>Halorubrum</taxon>
    </lineage>
</organism>
<keyword evidence="1" id="KW-1133">Transmembrane helix</keyword>
<dbReference type="Proteomes" id="UP001596118">
    <property type="component" value="Unassembled WGS sequence"/>
</dbReference>
<dbReference type="EMBL" id="JBHSKY010000007">
    <property type="protein sequence ID" value="MFC5278646.1"/>
    <property type="molecule type" value="Genomic_DNA"/>
</dbReference>
<feature type="transmembrane region" description="Helical" evidence="1">
    <location>
        <begin position="50"/>
        <end position="71"/>
    </location>
</feature>
<proteinExistence type="predicted"/>
<dbReference type="AlphaFoldDB" id="A0ABD5R166"/>
<evidence type="ECO:0000313" key="2">
    <source>
        <dbReference type="EMBL" id="MFC5278646.1"/>
    </source>
</evidence>
<gene>
    <name evidence="2" type="ORF">ACFPM1_07745</name>
</gene>
<name>A0ABD5R166_9EURY</name>
<sequence length="88" mass="9439">MSDEPTNDGDESAAGTTEADYRWRWLSTIYAFAYGLGLPAWILTKGTADIGAVWSSALLLAWGSTVVYIVGPENVRAWQDLRGSGGKG</sequence>
<evidence type="ECO:0000313" key="3">
    <source>
        <dbReference type="Proteomes" id="UP001596118"/>
    </source>
</evidence>
<reference evidence="2 3" key="1">
    <citation type="journal article" date="2019" name="Int. J. Syst. Evol. Microbiol.">
        <title>The Global Catalogue of Microorganisms (GCM) 10K type strain sequencing project: providing services to taxonomists for standard genome sequencing and annotation.</title>
        <authorList>
            <consortium name="The Broad Institute Genomics Platform"/>
            <consortium name="The Broad Institute Genome Sequencing Center for Infectious Disease"/>
            <person name="Wu L."/>
            <person name="Ma J."/>
        </authorList>
    </citation>
    <scope>NUCLEOTIDE SEQUENCE [LARGE SCALE GENOMIC DNA]</scope>
    <source>
        <strain evidence="2 3">CGMCC 1.12124</strain>
    </source>
</reference>
<keyword evidence="3" id="KW-1185">Reference proteome</keyword>
<comment type="caution">
    <text evidence="2">The sequence shown here is derived from an EMBL/GenBank/DDBJ whole genome shotgun (WGS) entry which is preliminary data.</text>
</comment>
<evidence type="ECO:0000256" key="1">
    <source>
        <dbReference type="SAM" id="Phobius"/>
    </source>
</evidence>
<keyword evidence="1" id="KW-0472">Membrane</keyword>